<evidence type="ECO:0000313" key="2">
    <source>
        <dbReference type="EMBL" id="KAL0904519.1"/>
    </source>
</evidence>
<feature type="region of interest" description="Disordered" evidence="1">
    <location>
        <begin position="506"/>
        <end position="575"/>
    </location>
</feature>
<sequence>MVHGNENSIVRLTSLESTSKNSNKCQYYYWAKESPMGGIGTSMKNDLRGKREDRNSNKLADLCANYTIFSDFLWEDISFNKLPLASRYRSVSLGTARYPLGTARYPLGTARYHSVSARYPLGTHSVPHYTEFQYRAVPSSGTEQYRLPRRKIQWSGNHGEKKEGNEKLSATTQREATKINRNRNPTDRHRKQGTGNQSSSPADEHREQSTGDANMQQPSGHSQGNRTRERPTGSSPAGGKQPPEQEEKPHGEEEKKSKITLYFVHVVGVSNLAHKFLIENASRYLIFTLSRFMLSPPRSQADKLQCCQNTMKEKTTENPKKAKGSLYKETKLRNSRSQPPASDPQNPTEQLGGNRNSRCTSENFSNMERLAQETLDLTSTSNSKLIIFTELIHSKNCNDILKDLYSDQENTVIGDPVFNTLCPRTSPSVPSMAIVLTMFSPKCCATSNTRRIGLSSTSRAVRIGGSPSSNRTSTTAPITWHTRPTAPAPVNSSVTLPLGPPEALAGDGGEGAGAAAAVAYSTARERRKPMGEGREIWDGMGGLGLGKEDLGDEKRREEARSKEARIRREAMASES</sequence>
<protein>
    <submittedName>
        <fullName evidence="2">Uncharacterized protein</fullName>
    </submittedName>
</protein>
<comment type="caution">
    <text evidence="2">The sequence shown here is derived from an EMBL/GenBank/DDBJ whole genome shotgun (WGS) entry which is preliminary data.</text>
</comment>
<dbReference type="Proteomes" id="UP001552299">
    <property type="component" value="Unassembled WGS sequence"/>
</dbReference>
<organism evidence="2 3">
    <name type="scientific">Dendrobium thyrsiflorum</name>
    <name type="common">Pinecone-like raceme dendrobium</name>
    <name type="synonym">Orchid</name>
    <dbReference type="NCBI Taxonomy" id="117978"/>
    <lineage>
        <taxon>Eukaryota</taxon>
        <taxon>Viridiplantae</taxon>
        <taxon>Streptophyta</taxon>
        <taxon>Embryophyta</taxon>
        <taxon>Tracheophyta</taxon>
        <taxon>Spermatophyta</taxon>
        <taxon>Magnoliopsida</taxon>
        <taxon>Liliopsida</taxon>
        <taxon>Asparagales</taxon>
        <taxon>Orchidaceae</taxon>
        <taxon>Epidendroideae</taxon>
        <taxon>Malaxideae</taxon>
        <taxon>Dendrobiinae</taxon>
        <taxon>Dendrobium</taxon>
    </lineage>
</organism>
<feature type="compositionally biased region" description="Polar residues" evidence="1">
    <location>
        <begin position="466"/>
        <end position="477"/>
    </location>
</feature>
<feature type="compositionally biased region" description="Basic and acidic residues" evidence="1">
    <location>
        <begin position="243"/>
        <end position="255"/>
    </location>
</feature>
<accession>A0ABD0TXQ5</accession>
<feature type="compositionally biased region" description="Basic and acidic residues" evidence="1">
    <location>
        <begin position="546"/>
        <end position="575"/>
    </location>
</feature>
<dbReference type="AlphaFoldDB" id="A0ABD0TXQ5"/>
<feature type="compositionally biased region" description="Polar residues" evidence="1">
    <location>
        <begin position="335"/>
        <end position="361"/>
    </location>
</feature>
<reference evidence="2 3" key="1">
    <citation type="journal article" date="2024" name="Plant Biotechnol. J.">
        <title>Dendrobium thyrsiflorum genome and its molecular insights into genes involved in important horticultural traits.</title>
        <authorList>
            <person name="Chen B."/>
            <person name="Wang J.Y."/>
            <person name="Zheng P.J."/>
            <person name="Li K.L."/>
            <person name="Liang Y.M."/>
            <person name="Chen X.F."/>
            <person name="Zhang C."/>
            <person name="Zhao X."/>
            <person name="He X."/>
            <person name="Zhang G.Q."/>
            <person name="Liu Z.J."/>
            <person name="Xu Q."/>
        </authorList>
    </citation>
    <scope>NUCLEOTIDE SEQUENCE [LARGE SCALE GENOMIC DNA]</scope>
    <source>
        <strain evidence="2">GZMU011</strain>
    </source>
</reference>
<evidence type="ECO:0000313" key="3">
    <source>
        <dbReference type="Proteomes" id="UP001552299"/>
    </source>
</evidence>
<keyword evidence="3" id="KW-1185">Reference proteome</keyword>
<feature type="region of interest" description="Disordered" evidence="1">
    <location>
        <begin position="310"/>
        <end position="361"/>
    </location>
</feature>
<dbReference type="EMBL" id="JANQDX010000019">
    <property type="protein sequence ID" value="KAL0904519.1"/>
    <property type="molecule type" value="Genomic_DNA"/>
</dbReference>
<gene>
    <name evidence="2" type="ORF">M5K25_026643</name>
</gene>
<feature type="compositionally biased region" description="Basic and acidic residues" evidence="1">
    <location>
        <begin position="528"/>
        <end position="537"/>
    </location>
</feature>
<feature type="compositionally biased region" description="Polar residues" evidence="1">
    <location>
        <begin position="210"/>
        <end position="225"/>
    </location>
</feature>
<feature type="region of interest" description="Disordered" evidence="1">
    <location>
        <begin position="460"/>
        <end position="491"/>
    </location>
</feature>
<feature type="compositionally biased region" description="Basic and acidic residues" evidence="1">
    <location>
        <begin position="311"/>
        <end position="332"/>
    </location>
</feature>
<proteinExistence type="predicted"/>
<name>A0ABD0TXQ5_DENTH</name>
<feature type="region of interest" description="Disordered" evidence="1">
    <location>
        <begin position="140"/>
        <end position="255"/>
    </location>
</feature>
<evidence type="ECO:0000256" key="1">
    <source>
        <dbReference type="SAM" id="MobiDB-lite"/>
    </source>
</evidence>